<dbReference type="Pfam" id="PF13376">
    <property type="entry name" value="OmdA"/>
    <property type="match status" value="1"/>
</dbReference>
<organism evidence="1 2">
    <name type="scientific">Candidatus Zambryskibacteria bacterium RIFCSPLOWO2_01_FULL_39_39</name>
    <dbReference type="NCBI Taxonomy" id="1802758"/>
    <lineage>
        <taxon>Bacteria</taxon>
        <taxon>Candidatus Zambryskiibacteriota</taxon>
    </lineage>
</organism>
<evidence type="ECO:0008006" key="3">
    <source>
        <dbReference type="Google" id="ProtNLM"/>
    </source>
</evidence>
<name>A0A1G2TWA4_9BACT</name>
<dbReference type="STRING" id="1802758.A3A96_02040"/>
<proteinExistence type="predicted"/>
<dbReference type="Proteomes" id="UP000177707">
    <property type="component" value="Unassembled WGS sequence"/>
</dbReference>
<reference evidence="1 2" key="1">
    <citation type="journal article" date="2016" name="Nat. Commun.">
        <title>Thousands of microbial genomes shed light on interconnected biogeochemical processes in an aquifer system.</title>
        <authorList>
            <person name="Anantharaman K."/>
            <person name="Brown C.T."/>
            <person name="Hug L.A."/>
            <person name="Sharon I."/>
            <person name="Castelle C.J."/>
            <person name="Probst A.J."/>
            <person name="Thomas B.C."/>
            <person name="Singh A."/>
            <person name="Wilkins M.J."/>
            <person name="Karaoz U."/>
            <person name="Brodie E.L."/>
            <person name="Williams K.H."/>
            <person name="Hubbard S.S."/>
            <person name="Banfield J.F."/>
        </authorList>
    </citation>
    <scope>NUCLEOTIDE SEQUENCE [LARGE SCALE GENOMIC DNA]</scope>
</reference>
<gene>
    <name evidence="1" type="ORF">A3A96_02040</name>
</gene>
<dbReference type="EMBL" id="MHWB01000012">
    <property type="protein sequence ID" value="OHB01504.1"/>
    <property type="molecule type" value="Genomic_DNA"/>
</dbReference>
<comment type="caution">
    <text evidence="1">The sequence shown here is derived from an EMBL/GenBank/DDBJ whole genome shotgun (WGS) entry which is preliminary data.</text>
</comment>
<accession>A0A1G2TWA4</accession>
<dbReference type="AlphaFoldDB" id="A0A1G2TWA4"/>
<sequence length="83" mass="9638">MVKNNISALTVHKMPKDLQKALFTSKASQTAWEDITPLARNEWICWIESVKKPETRKLHLKRAVNELLEGKRRPCCWAGCPHR</sequence>
<evidence type="ECO:0000313" key="2">
    <source>
        <dbReference type="Proteomes" id="UP000177707"/>
    </source>
</evidence>
<evidence type="ECO:0000313" key="1">
    <source>
        <dbReference type="EMBL" id="OHB01504.1"/>
    </source>
</evidence>
<protein>
    <recommendedName>
        <fullName evidence="3">Bacteriocin-protection protein, YdeI/OmpD-associated family</fullName>
    </recommendedName>
</protein>